<evidence type="ECO:0000256" key="6">
    <source>
        <dbReference type="SAM" id="MobiDB-lite"/>
    </source>
</evidence>
<dbReference type="Gene3D" id="3.60.15.10">
    <property type="entry name" value="Ribonuclease Z/Hydroxyacylglutathione hydrolase-like"/>
    <property type="match status" value="1"/>
</dbReference>
<dbReference type="InterPro" id="IPR036866">
    <property type="entry name" value="RibonucZ/Hydroxyglut_hydro"/>
</dbReference>
<dbReference type="PANTHER" id="PTHR30619">
    <property type="entry name" value="DNA INTERNALIZATION/COMPETENCE PROTEIN COMEC/REC2"/>
    <property type="match status" value="1"/>
</dbReference>
<sequence length="816" mass="88749">MTPLLLGWVAGVAGQLQQASLWADWVYALLLLVALAIGMGLWRIQGSGIARSLGCLLVGVLAGAGQAGWRAADFAAQAMDPALEGVLLLVSGRIDSLPQRGADGHQRFELAVDAAERQGRPVGIPDRLLLSWYPPRGQEGRAPPVVRAGERWQLPVTLKRPHGLLNPHGFDRERWLWEHGIGATGSVKAGRHDRQIRRLAPSGAWRIDAARQAVREQIDSRVADDRQAGVIAALVVGDQSAILRQDWELFRVTGVAHLMSISGLHVTMFAWLAMRLVSALWRALARRRPAVALAVPVPVAAAWGGIVLATAYALFAGWGVPAQRTLLMLAVVLGLRLRGHRWPWPLVWLLAMAVVLLLDPLALMQPGFWLSFVAVGILFSSDPGRSLVPESQVHGWHRPLRSVGRLLAEQGVITLALAPLTLMLFAQVSLAGLVANLMSVPWVTLVVTPLAFLGVLLPWAWDVAAVALGWMSHGLEWIATLPWAVIERPIAPWPLAAAAVVGGILLVQRWPWVLRSAGLLLVWPALLWSPARPAPGDFEVMAIDVGQGSAILVRTTRHALLFDTGPRQGEDSSAGERVIVPLLRALGEQLDAVVVSHADSDHAGGMEAIAEAHPQARWLASFATEPSRRCVAGQHWEWDGVRFDIMHPWPQDYAEDGRTLLEDNAMSCVLRVTHAAGQESAWLTGDIDADHEVRLAMAHPQATATLLVAPHHGSATSSSPVWLNTLQPRHIVIQAGYRNAFRHPSPTVLARYSQRDIPWVSSPACGAATWRSADPGRVQCWRHQDRRYWRSAPREASAAAGWTAKAGESLAEDTDD</sequence>
<feature type="domain" description="Metallo-beta-lactamase" evidence="8">
    <location>
        <begin position="547"/>
        <end position="737"/>
    </location>
</feature>
<comment type="caution">
    <text evidence="9">The sequence shown here is derived from an EMBL/GenBank/DDBJ whole genome shotgun (WGS) entry which is preliminary data.</text>
</comment>
<proteinExistence type="predicted"/>
<dbReference type="InterPro" id="IPR004477">
    <property type="entry name" value="ComEC_N"/>
</dbReference>
<comment type="subcellular location">
    <subcellularLocation>
        <location evidence="1">Cell membrane</location>
        <topology evidence="1">Multi-pass membrane protein</topology>
    </subcellularLocation>
</comment>
<reference evidence="10" key="1">
    <citation type="journal article" date="2019" name="Int. J. Syst. Evol. Microbiol.">
        <title>The Global Catalogue of Microorganisms (GCM) 10K type strain sequencing project: providing services to taxonomists for standard genome sequencing and annotation.</title>
        <authorList>
            <consortium name="The Broad Institute Genomics Platform"/>
            <consortium name="The Broad Institute Genome Sequencing Center for Infectious Disease"/>
            <person name="Wu L."/>
            <person name="Ma J."/>
        </authorList>
    </citation>
    <scope>NUCLEOTIDE SEQUENCE [LARGE SCALE GENOMIC DNA]</scope>
    <source>
        <strain evidence="10">CCUG 54518</strain>
    </source>
</reference>
<dbReference type="NCBIfam" id="TIGR00361">
    <property type="entry name" value="ComEC_Rec2"/>
    <property type="match status" value="1"/>
</dbReference>
<dbReference type="Proteomes" id="UP001596495">
    <property type="component" value="Unassembled WGS sequence"/>
</dbReference>
<feature type="transmembrane region" description="Helical" evidence="7">
    <location>
        <begin position="258"/>
        <end position="278"/>
    </location>
</feature>
<feature type="transmembrane region" description="Helical" evidence="7">
    <location>
        <begin position="412"/>
        <end position="435"/>
    </location>
</feature>
<keyword evidence="2" id="KW-1003">Cell membrane</keyword>
<dbReference type="NCBIfam" id="TIGR00360">
    <property type="entry name" value="ComEC_N-term"/>
    <property type="match status" value="1"/>
</dbReference>
<organism evidence="9 10">
    <name type="scientific">Hydrogenophaga bisanensis</name>
    <dbReference type="NCBI Taxonomy" id="439611"/>
    <lineage>
        <taxon>Bacteria</taxon>
        <taxon>Pseudomonadati</taxon>
        <taxon>Pseudomonadota</taxon>
        <taxon>Betaproteobacteria</taxon>
        <taxon>Burkholderiales</taxon>
        <taxon>Comamonadaceae</taxon>
        <taxon>Hydrogenophaga</taxon>
    </lineage>
</organism>
<evidence type="ECO:0000259" key="8">
    <source>
        <dbReference type="SMART" id="SM00849"/>
    </source>
</evidence>
<feature type="transmembrane region" description="Helical" evidence="7">
    <location>
        <begin position="346"/>
        <end position="379"/>
    </location>
</feature>
<evidence type="ECO:0000256" key="7">
    <source>
        <dbReference type="SAM" id="Phobius"/>
    </source>
</evidence>
<feature type="transmembrane region" description="Helical" evidence="7">
    <location>
        <begin position="290"/>
        <end position="315"/>
    </location>
</feature>
<feature type="transmembrane region" description="Helical" evidence="7">
    <location>
        <begin position="442"/>
        <end position="461"/>
    </location>
</feature>
<dbReference type="InterPro" id="IPR052159">
    <property type="entry name" value="Competence_DNA_uptake"/>
</dbReference>
<evidence type="ECO:0000313" key="10">
    <source>
        <dbReference type="Proteomes" id="UP001596495"/>
    </source>
</evidence>
<evidence type="ECO:0000256" key="4">
    <source>
        <dbReference type="ARBA" id="ARBA00022989"/>
    </source>
</evidence>
<keyword evidence="5 7" id="KW-0472">Membrane</keyword>
<evidence type="ECO:0000313" key="9">
    <source>
        <dbReference type="EMBL" id="MFC7433999.1"/>
    </source>
</evidence>
<feature type="transmembrane region" description="Helical" evidence="7">
    <location>
        <begin position="490"/>
        <end position="507"/>
    </location>
</feature>
<dbReference type="PANTHER" id="PTHR30619:SF1">
    <property type="entry name" value="RECOMBINATION PROTEIN 2"/>
    <property type="match status" value="1"/>
</dbReference>
<dbReference type="SUPFAM" id="SSF56281">
    <property type="entry name" value="Metallo-hydrolase/oxidoreductase"/>
    <property type="match status" value="1"/>
</dbReference>
<dbReference type="InterPro" id="IPR025405">
    <property type="entry name" value="DUF4131"/>
</dbReference>
<dbReference type="InterPro" id="IPR004797">
    <property type="entry name" value="Competence_ComEC/Rec2"/>
</dbReference>
<dbReference type="RefSeq" id="WP_382254783.1">
    <property type="nucleotide sequence ID" value="NZ_JBHTBX010000003.1"/>
</dbReference>
<evidence type="ECO:0000256" key="3">
    <source>
        <dbReference type="ARBA" id="ARBA00022692"/>
    </source>
</evidence>
<evidence type="ECO:0000256" key="1">
    <source>
        <dbReference type="ARBA" id="ARBA00004651"/>
    </source>
</evidence>
<evidence type="ECO:0000256" key="2">
    <source>
        <dbReference type="ARBA" id="ARBA00022475"/>
    </source>
</evidence>
<dbReference type="Pfam" id="PF13567">
    <property type="entry name" value="DUF4131"/>
    <property type="match status" value="1"/>
</dbReference>
<dbReference type="Pfam" id="PF00753">
    <property type="entry name" value="Lactamase_B"/>
    <property type="match status" value="1"/>
</dbReference>
<dbReference type="EMBL" id="JBHTBX010000003">
    <property type="protein sequence ID" value="MFC7433999.1"/>
    <property type="molecule type" value="Genomic_DNA"/>
</dbReference>
<accession>A0ABW2R7F3</accession>
<feature type="transmembrane region" description="Helical" evidence="7">
    <location>
        <begin position="512"/>
        <end position="531"/>
    </location>
</feature>
<dbReference type="Pfam" id="PF03772">
    <property type="entry name" value="Competence"/>
    <property type="match status" value="1"/>
</dbReference>
<dbReference type="SMART" id="SM00849">
    <property type="entry name" value="Lactamase_B"/>
    <property type="match status" value="1"/>
</dbReference>
<name>A0ABW2R7F3_9BURK</name>
<feature type="transmembrane region" description="Helical" evidence="7">
    <location>
        <begin position="25"/>
        <end position="42"/>
    </location>
</feature>
<gene>
    <name evidence="9" type="ORF">ACFQNJ_05695</name>
</gene>
<feature type="compositionally biased region" description="Low complexity" evidence="6">
    <location>
        <begin position="796"/>
        <end position="806"/>
    </location>
</feature>
<evidence type="ECO:0000256" key="5">
    <source>
        <dbReference type="ARBA" id="ARBA00023136"/>
    </source>
</evidence>
<protein>
    <submittedName>
        <fullName evidence="9">DNA internalization-related competence protein ComEC/Rec2</fullName>
    </submittedName>
</protein>
<dbReference type="InterPro" id="IPR035681">
    <property type="entry name" value="ComA-like_MBL"/>
</dbReference>
<keyword evidence="4 7" id="KW-1133">Transmembrane helix</keyword>
<keyword evidence="10" id="KW-1185">Reference proteome</keyword>
<feature type="region of interest" description="Disordered" evidence="6">
    <location>
        <begin position="795"/>
        <end position="816"/>
    </location>
</feature>
<dbReference type="InterPro" id="IPR001279">
    <property type="entry name" value="Metallo-B-lactamas"/>
</dbReference>
<dbReference type="CDD" id="cd07731">
    <property type="entry name" value="ComA-like_MBL-fold"/>
    <property type="match status" value="1"/>
</dbReference>
<keyword evidence="3 7" id="KW-0812">Transmembrane</keyword>